<dbReference type="InterPro" id="IPR051527">
    <property type="entry name" value="KLR_subfamily_B"/>
</dbReference>
<reference evidence="5" key="1">
    <citation type="journal article" date="2021" name="Sci. Adv.">
        <title>The American lobster genome reveals insights on longevity, neural, and immune adaptations.</title>
        <authorList>
            <person name="Polinski J.M."/>
            <person name="Zimin A.V."/>
            <person name="Clark K.F."/>
            <person name="Kohn A.B."/>
            <person name="Sadowski N."/>
            <person name="Timp W."/>
            <person name="Ptitsyn A."/>
            <person name="Khanna P."/>
            <person name="Romanova D.Y."/>
            <person name="Williams P."/>
            <person name="Greenwood S.J."/>
            <person name="Moroz L.L."/>
            <person name="Walt D.R."/>
            <person name="Bodnar A.G."/>
        </authorList>
    </citation>
    <scope>NUCLEOTIDE SEQUENCE</scope>
    <source>
        <strain evidence="5">GMGI-L3</strain>
    </source>
</reference>
<dbReference type="EMBL" id="JAHLQT010047199">
    <property type="protein sequence ID" value="KAG7153263.1"/>
    <property type="molecule type" value="Genomic_DNA"/>
</dbReference>
<dbReference type="AlphaFoldDB" id="A0A8J5MBX3"/>
<protein>
    <submittedName>
        <fullName evidence="5">C-type lectin-like 38</fullName>
    </submittedName>
</protein>
<dbReference type="GO" id="GO:0038023">
    <property type="term" value="F:signaling receptor activity"/>
    <property type="evidence" value="ECO:0007669"/>
    <property type="project" value="TreeGrafter"/>
</dbReference>
<dbReference type="PANTHER" id="PTHR46784">
    <property type="entry name" value="KILLER CELL LECTIN-LIKE RECEPTOR SUBFAMILY B MEMBER 1"/>
    <property type="match status" value="1"/>
</dbReference>
<feature type="domain" description="C-type lectin" evidence="4">
    <location>
        <begin position="78"/>
        <end position="199"/>
    </location>
</feature>
<sequence length="205" mass="23077">MVAKMTGLWTSQTLFVIIVVAMASGKVVVMGDEGEEDKSEEFLVNTLIINGGGASIYFRGVPPTASQPRPCPYPFTQVMDECFYLSKKEVSWDRSLQHCRGMGAYLAIPRHLYALNSFIIRTEKLENGYYVQVWLGGKKQADGRWAWLNEETLNEEDWSSKHSETSPGSDCLYCMNIPNVNDQPLLSGNCNATMRFVCQVKLENE</sequence>
<feature type="signal peptide" evidence="3">
    <location>
        <begin position="1"/>
        <end position="25"/>
    </location>
</feature>
<dbReference type="SMART" id="SM00034">
    <property type="entry name" value="CLECT"/>
    <property type="match status" value="1"/>
</dbReference>
<gene>
    <name evidence="5" type="primary">Clec-L38</name>
    <name evidence="5" type="ORF">Hamer_G010555</name>
</gene>
<dbReference type="Proteomes" id="UP000747542">
    <property type="component" value="Unassembled WGS sequence"/>
</dbReference>
<dbReference type="GO" id="GO:0009986">
    <property type="term" value="C:cell surface"/>
    <property type="evidence" value="ECO:0007669"/>
    <property type="project" value="TreeGrafter"/>
</dbReference>
<evidence type="ECO:0000313" key="5">
    <source>
        <dbReference type="EMBL" id="KAG7153263.1"/>
    </source>
</evidence>
<feature type="chain" id="PRO_5035217874" evidence="3">
    <location>
        <begin position="26"/>
        <end position="205"/>
    </location>
</feature>
<evidence type="ECO:0000259" key="4">
    <source>
        <dbReference type="PROSITE" id="PS50041"/>
    </source>
</evidence>
<dbReference type="Pfam" id="PF00059">
    <property type="entry name" value="Lectin_C"/>
    <property type="match status" value="1"/>
</dbReference>
<name>A0A8J5MBX3_HOMAM</name>
<dbReference type="GO" id="GO:0005886">
    <property type="term" value="C:plasma membrane"/>
    <property type="evidence" value="ECO:0007669"/>
    <property type="project" value="TreeGrafter"/>
</dbReference>
<keyword evidence="1" id="KW-1133">Transmembrane helix</keyword>
<dbReference type="InterPro" id="IPR018378">
    <property type="entry name" value="C-type_lectin_CS"/>
</dbReference>
<dbReference type="InterPro" id="IPR001304">
    <property type="entry name" value="C-type_lectin-like"/>
</dbReference>
<keyword evidence="1" id="KW-0812">Transmembrane</keyword>
<evidence type="ECO:0000256" key="2">
    <source>
        <dbReference type="ARBA" id="ARBA00023157"/>
    </source>
</evidence>
<dbReference type="PANTHER" id="PTHR46784:SF1">
    <property type="entry name" value="KILLER CELL LECTIN-LIKE RECEPTOR SUBFAMILY B MEMBER 1"/>
    <property type="match status" value="1"/>
</dbReference>
<dbReference type="OrthoDB" id="6340082at2759"/>
<evidence type="ECO:0000313" key="6">
    <source>
        <dbReference type="Proteomes" id="UP000747542"/>
    </source>
</evidence>
<organism evidence="5 6">
    <name type="scientific">Homarus americanus</name>
    <name type="common">American lobster</name>
    <dbReference type="NCBI Taxonomy" id="6706"/>
    <lineage>
        <taxon>Eukaryota</taxon>
        <taxon>Metazoa</taxon>
        <taxon>Ecdysozoa</taxon>
        <taxon>Arthropoda</taxon>
        <taxon>Crustacea</taxon>
        <taxon>Multicrustacea</taxon>
        <taxon>Malacostraca</taxon>
        <taxon>Eumalacostraca</taxon>
        <taxon>Eucarida</taxon>
        <taxon>Decapoda</taxon>
        <taxon>Pleocyemata</taxon>
        <taxon>Astacidea</taxon>
        <taxon>Nephropoidea</taxon>
        <taxon>Nephropidae</taxon>
        <taxon>Homarus</taxon>
    </lineage>
</organism>
<evidence type="ECO:0000256" key="3">
    <source>
        <dbReference type="SAM" id="SignalP"/>
    </source>
</evidence>
<accession>A0A8J5MBX3</accession>
<keyword evidence="2" id="KW-1015">Disulfide bond</keyword>
<dbReference type="PROSITE" id="PS50041">
    <property type="entry name" value="C_TYPE_LECTIN_2"/>
    <property type="match status" value="1"/>
</dbReference>
<dbReference type="PROSITE" id="PS00615">
    <property type="entry name" value="C_TYPE_LECTIN_1"/>
    <property type="match status" value="1"/>
</dbReference>
<comment type="caution">
    <text evidence="5">The sequence shown here is derived from an EMBL/GenBank/DDBJ whole genome shotgun (WGS) entry which is preliminary data.</text>
</comment>
<keyword evidence="6" id="KW-1185">Reference proteome</keyword>
<keyword evidence="3" id="KW-0732">Signal</keyword>
<evidence type="ECO:0000256" key="1">
    <source>
        <dbReference type="ARBA" id="ARBA00022989"/>
    </source>
</evidence>
<keyword evidence="1" id="KW-0472">Membrane</keyword>
<dbReference type="CDD" id="cd00037">
    <property type="entry name" value="CLECT"/>
    <property type="match status" value="1"/>
</dbReference>
<proteinExistence type="predicted"/>